<dbReference type="InterPro" id="IPR028961">
    <property type="entry name" value="Imm21"/>
</dbReference>
<accession>A0A5R8ZJW1</accession>
<organism evidence="1 2">
    <name type="scientific">Microbispora triticiradicis</name>
    <dbReference type="NCBI Taxonomy" id="2200763"/>
    <lineage>
        <taxon>Bacteria</taxon>
        <taxon>Bacillati</taxon>
        <taxon>Actinomycetota</taxon>
        <taxon>Actinomycetes</taxon>
        <taxon>Streptosporangiales</taxon>
        <taxon>Streptosporangiaceae</taxon>
        <taxon>Microbispora</taxon>
    </lineage>
</organism>
<sequence length="200" mass="21500">MSHLRTLCGMTANDSKQADSGGLTWVSTLGGPHILVPRSALPYWHGAPVDYPEDEGDYGRACSVQSYIGLIDVGPSQALVVAGELGATTYLPEKNVIIQRVGTRSGARYAQGASALTKAAVEIIDAGTVPEYEEVTWTVEEPVILFDSVHGHEYVASEDHLWIDLIPGRYKVRAAYVELPEDPIVLVRLNLSAAAGPQSE</sequence>
<keyword evidence="2" id="KW-1185">Reference proteome</keyword>
<name>A0A5R8ZJW1_9ACTN</name>
<comment type="caution">
    <text evidence="1">The sequence shown here is derived from an EMBL/GenBank/DDBJ whole genome shotgun (WGS) entry which is preliminary data.</text>
</comment>
<gene>
    <name evidence="1" type="ORF">FED44_00585</name>
</gene>
<proteinExistence type="predicted"/>
<evidence type="ECO:0000313" key="1">
    <source>
        <dbReference type="EMBL" id="TLP66061.1"/>
    </source>
</evidence>
<dbReference type="Proteomes" id="UP000309033">
    <property type="component" value="Unassembled WGS sequence"/>
</dbReference>
<evidence type="ECO:0000313" key="2">
    <source>
        <dbReference type="Proteomes" id="UP000309033"/>
    </source>
</evidence>
<dbReference type="OrthoDB" id="3471576at2"/>
<dbReference type="Pfam" id="PF15589">
    <property type="entry name" value="Imm21"/>
    <property type="match status" value="1"/>
</dbReference>
<reference evidence="1" key="1">
    <citation type="submission" date="2019-05" db="EMBL/GenBank/DDBJ databases">
        <title>Isolation, diversity and antifungal activity of Actinobacteria from wheat.</title>
        <authorList>
            <person name="Yu B."/>
        </authorList>
    </citation>
    <scope>NUCLEOTIDE SEQUENCE [LARGE SCALE GENOMIC DNA]</scope>
    <source>
        <strain evidence="1">NEAU-HEGS1-5</strain>
    </source>
</reference>
<dbReference type="AlphaFoldDB" id="A0A5R8ZJW1"/>
<dbReference type="EMBL" id="VANP01000001">
    <property type="protein sequence ID" value="TLP66061.1"/>
    <property type="molecule type" value="Genomic_DNA"/>
</dbReference>
<protein>
    <submittedName>
        <fullName evidence="1">Uncharacterized protein</fullName>
    </submittedName>
</protein>